<protein>
    <submittedName>
        <fullName evidence="1">Uncharacterized protein</fullName>
    </submittedName>
</protein>
<dbReference type="AlphaFoldDB" id="A0A1G2D907"/>
<accession>A0A1G2D907</accession>
<name>A0A1G2D907_9BACT</name>
<gene>
    <name evidence="1" type="ORF">A3D67_03040</name>
</gene>
<sequence length="157" mass="17939">MDTKVMTPGKARKLWRDFPFLWSILHDWSAASDVRVTRLDAKALSGTVGPRAHHVFILTTKDPRGDGWGESLKEILFTDLQTMCDTLYNRVQMCESAGNRVDAVIVCIRTMFDEARYVTVYKPPRGMSIHKLLQREFDKLPISKKVGLQLQETLRSA</sequence>
<dbReference type="EMBL" id="MHLN01000052">
    <property type="protein sequence ID" value="OGZ09430.1"/>
    <property type="molecule type" value="Genomic_DNA"/>
</dbReference>
<organism evidence="1 2">
    <name type="scientific">Candidatus Lloydbacteria bacterium RIFCSPHIGHO2_02_FULL_51_22</name>
    <dbReference type="NCBI Taxonomy" id="1798663"/>
    <lineage>
        <taxon>Bacteria</taxon>
        <taxon>Candidatus Lloydiibacteriota</taxon>
    </lineage>
</organism>
<proteinExistence type="predicted"/>
<comment type="caution">
    <text evidence="1">The sequence shown here is derived from an EMBL/GenBank/DDBJ whole genome shotgun (WGS) entry which is preliminary data.</text>
</comment>
<evidence type="ECO:0000313" key="1">
    <source>
        <dbReference type="EMBL" id="OGZ09430.1"/>
    </source>
</evidence>
<reference evidence="1 2" key="1">
    <citation type="journal article" date="2016" name="Nat. Commun.">
        <title>Thousands of microbial genomes shed light on interconnected biogeochemical processes in an aquifer system.</title>
        <authorList>
            <person name="Anantharaman K."/>
            <person name="Brown C.T."/>
            <person name="Hug L.A."/>
            <person name="Sharon I."/>
            <person name="Castelle C.J."/>
            <person name="Probst A.J."/>
            <person name="Thomas B.C."/>
            <person name="Singh A."/>
            <person name="Wilkins M.J."/>
            <person name="Karaoz U."/>
            <person name="Brodie E.L."/>
            <person name="Williams K.H."/>
            <person name="Hubbard S.S."/>
            <person name="Banfield J.F."/>
        </authorList>
    </citation>
    <scope>NUCLEOTIDE SEQUENCE [LARGE SCALE GENOMIC DNA]</scope>
</reference>
<dbReference type="Proteomes" id="UP000178099">
    <property type="component" value="Unassembled WGS sequence"/>
</dbReference>
<evidence type="ECO:0000313" key="2">
    <source>
        <dbReference type="Proteomes" id="UP000178099"/>
    </source>
</evidence>